<dbReference type="InterPro" id="IPR038404">
    <property type="entry name" value="TRAP_DctP_sf"/>
</dbReference>
<dbReference type="Proteomes" id="UP000477911">
    <property type="component" value="Unassembled WGS sequence"/>
</dbReference>
<dbReference type="Gene3D" id="3.40.190.170">
    <property type="entry name" value="Bacterial extracellular solute-binding protein, family 7"/>
    <property type="match status" value="1"/>
</dbReference>
<keyword evidence="3" id="KW-0574">Periplasm</keyword>
<evidence type="ECO:0000256" key="4">
    <source>
        <dbReference type="SAM" id="SignalP"/>
    </source>
</evidence>
<dbReference type="AlphaFoldDB" id="A0A6L7G5Y8"/>
<feature type="chain" id="PRO_5026746954" description="C4-dicarboxylate ABC transporter substrate-binding protein" evidence="4">
    <location>
        <begin position="23"/>
        <end position="330"/>
    </location>
</feature>
<dbReference type="InterPro" id="IPR018389">
    <property type="entry name" value="DctP_fam"/>
</dbReference>
<name>A0A6L7G5Y8_9RHOB</name>
<organism evidence="5 6">
    <name type="scientific">Pseudooceanicola albus</name>
    <dbReference type="NCBI Taxonomy" id="2692189"/>
    <lineage>
        <taxon>Bacteria</taxon>
        <taxon>Pseudomonadati</taxon>
        <taxon>Pseudomonadota</taxon>
        <taxon>Alphaproteobacteria</taxon>
        <taxon>Rhodobacterales</taxon>
        <taxon>Paracoccaceae</taxon>
        <taxon>Pseudooceanicola</taxon>
    </lineage>
</organism>
<dbReference type="GO" id="GO:0055085">
    <property type="term" value="P:transmembrane transport"/>
    <property type="evidence" value="ECO:0007669"/>
    <property type="project" value="InterPro"/>
</dbReference>
<feature type="signal peptide" evidence="4">
    <location>
        <begin position="1"/>
        <end position="22"/>
    </location>
</feature>
<dbReference type="NCBIfam" id="NF037995">
    <property type="entry name" value="TRAP_S1"/>
    <property type="match status" value="1"/>
</dbReference>
<evidence type="ECO:0000313" key="5">
    <source>
        <dbReference type="EMBL" id="MXN18806.1"/>
    </source>
</evidence>
<evidence type="ECO:0000256" key="2">
    <source>
        <dbReference type="ARBA" id="ARBA00022729"/>
    </source>
</evidence>
<dbReference type="PANTHER" id="PTHR33376:SF4">
    <property type="entry name" value="SIALIC ACID-BINDING PERIPLASMIC PROTEIN SIAP"/>
    <property type="match status" value="1"/>
</dbReference>
<protein>
    <recommendedName>
        <fullName evidence="7">C4-dicarboxylate ABC transporter substrate-binding protein</fullName>
    </recommendedName>
</protein>
<dbReference type="RefSeq" id="WP_160894929.1">
    <property type="nucleotide sequence ID" value="NZ_WUMU01000015.1"/>
</dbReference>
<comment type="subcellular location">
    <subcellularLocation>
        <location evidence="1">Periplasm</location>
    </subcellularLocation>
</comment>
<evidence type="ECO:0000256" key="3">
    <source>
        <dbReference type="ARBA" id="ARBA00022764"/>
    </source>
</evidence>
<evidence type="ECO:0000313" key="6">
    <source>
        <dbReference type="Proteomes" id="UP000477911"/>
    </source>
</evidence>
<accession>A0A6L7G5Y8</accession>
<keyword evidence="6" id="KW-1185">Reference proteome</keyword>
<keyword evidence="2 4" id="KW-0732">Signal</keyword>
<dbReference type="EMBL" id="WUMU01000015">
    <property type="protein sequence ID" value="MXN18806.1"/>
    <property type="molecule type" value="Genomic_DNA"/>
</dbReference>
<dbReference type="PANTHER" id="PTHR33376">
    <property type="match status" value="1"/>
</dbReference>
<gene>
    <name evidence="5" type="ORF">GR170_13225</name>
</gene>
<dbReference type="Pfam" id="PF03480">
    <property type="entry name" value="DctP"/>
    <property type="match status" value="1"/>
</dbReference>
<sequence length="330" mass="36085">MKTLLATTAFTLALAIGGVADAQSINIALDANPDREKSGTFRYADNLLTNLKAEGWKTEAFPLNAIGGEDERLDQIRSGILDVSMSNFAVATQMVPEMRVLQLPYAFENPDHEFKFFTESDYLATVNKQLESDGMHILAVVPNGGFLGIFNDEHEVKTVADMKGLRMRALDPSQLEMFKMMGANGVVIPFSEVPNAIQTGIADGYVNASSVPLTFGQADLFSNFTDAKVIMSARLALVSTAWWDDLSDAEKQQVNDASKKALAEVFQWVDDSEATHKKELEAAGVAVYEPSKAELATFKEATTEMKGTVPNVKPERIDAILKMISDYAPE</sequence>
<evidence type="ECO:0000256" key="1">
    <source>
        <dbReference type="ARBA" id="ARBA00004418"/>
    </source>
</evidence>
<evidence type="ECO:0008006" key="7">
    <source>
        <dbReference type="Google" id="ProtNLM"/>
    </source>
</evidence>
<dbReference type="GO" id="GO:0042597">
    <property type="term" value="C:periplasmic space"/>
    <property type="evidence" value="ECO:0007669"/>
    <property type="project" value="UniProtKB-SubCell"/>
</dbReference>
<comment type="caution">
    <text evidence="5">The sequence shown here is derived from an EMBL/GenBank/DDBJ whole genome shotgun (WGS) entry which is preliminary data.</text>
</comment>
<dbReference type="CDD" id="cd13603">
    <property type="entry name" value="PBP2_TRAP_Siap_TeaA_like"/>
    <property type="match status" value="1"/>
</dbReference>
<reference evidence="5 6" key="1">
    <citation type="submission" date="2019-12" db="EMBL/GenBank/DDBJ databases">
        <authorList>
            <person name="Li M."/>
        </authorList>
    </citation>
    <scope>NUCLEOTIDE SEQUENCE [LARGE SCALE GENOMIC DNA]</scope>
    <source>
        <strain evidence="5 6">GBMRC 2024</strain>
    </source>
</reference>
<proteinExistence type="predicted"/>